<proteinExistence type="predicted"/>
<evidence type="ECO:0000256" key="1">
    <source>
        <dbReference type="SAM" id="Phobius"/>
    </source>
</evidence>
<organism evidence="2">
    <name type="scientific">hydrocarbon metagenome</name>
    <dbReference type="NCBI Taxonomy" id="938273"/>
    <lineage>
        <taxon>unclassified sequences</taxon>
        <taxon>metagenomes</taxon>
        <taxon>ecological metagenomes</taxon>
    </lineage>
</organism>
<comment type="caution">
    <text evidence="2">The sequence shown here is derived from an EMBL/GenBank/DDBJ whole genome shotgun (WGS) entry which is preliminary data.</text>
</comment>
<sequence>MLQRGGPEPPMRVNSYQLSLFSQAIFFALSCPIFAGLQFN</sequence>
<feature type="transmembrane region" description="Helical" evidence="1">
    <location>
        <begin position="20"/>
        <end position="39"/>
    </location>
</feature>
<keyword evidence="1" id="KW-0472">Membrane</keyword>
<reference evidence="2" key="1">
    <citation type="journal article" date="2015" name="Proc. Natl. Acad. Sci. U.S.A.">
        <title>Networks of energetic and metabolic interactions define dynamics in microbial communities.</title>
        <authorList>
            <person name="Embree M."/>
            <person name="Liu J.K."/>
            <person name="Al-Bassam M.M."/>
            <person name="Zengler K."/>
        </authorList>
    </citation>
    <scope>NUCLEOTIDE SEQUENCE</scope>
</reference>
<protein>
    <submittedName>
        <fullName evidence="2">Uncharacterized protein</fullName>
    </submittedName>
</protein>
<gene>
    <name evidence="2" type="ORF">ASZ90_014363</name>
</gene>
<dbReference type="PROSITE" id="PS51257">
    <property type="entry name" value="PROKAR_LIPOPROTEIN"/>
    <property type="match status" value="1"/>
</dbReference>
<keyword evidence="1" id="KW-1133">Transmembrane helix</keyword>
<accession>A0A0W8F567</accession>
<evidence type="ECO:0000313" key="2">
    <source>
        <dbReference type="EMBL" id="KUG16032.1"/>
    </source>
</evidence>
<name>A0A0W8F567_9ZZZZ</name>
<dbReference type="EMBL" id="LNQE01001517">
    <property type="protein sequence ID" value="KUG16032.1"/>
    <property type="molecule type" value="Genomic_DNA"/>
</dbReference>
<dbReference type="AlphaFoldDB" id="A0A0W8F567"/>
<keyword evidence="1" id="KW-0812">Transmembrane</keyword>